<keyword evidence="17" id="KW-1185">Reference proteome</keyword>
<keyword evidence="10" id="KW-0472">Membrane</keyword>
<dbReference type="OrthoDB" id="10251412at2759"/>
<feature type="compositionally biased region" description="Gly residues" evidence="13">
    <location>
        <begin position="443"/>
        <end position="452"/>
    </location>
</feature>
<dbReference type="SUPFAM" id="SSF52540">
    <property type="entry name" value="P-loop containing nucleoside triphosphate hydrolases"/>
    <property type="match status" value="1"/>
</dbReference>
<dbReference type="SMART" id="SM00382">
    <property type="entry name" value="AAA"/>
    <property type="match status" value="1"/>
</dbReference>
<keyword evidence="7 12" id="KW-0067">ATP-binding</keyword>
<evidence type="ECO:0000259" key="15">
    <source>
        <dbReference type="SMART" id="SM01024"/>
    </source>
</evidence>
<dbReference type="InterPro" id="IPR003593">
    <property type="entry name" value="AAA+_ATPase"/>
</dbReference>
<feature type="compositionally biased region" description="Polar residues" evidence="13">
    <location>
        <begin position="334"/>
        <end position="346"/>
    </location>
</feature>
<dbReference type="Pfam" id="PF08740">
    <property type="entry name" value="BCS1_N"/>
    <property type="match status" value="1"/>
</dbReference>
<evidence type="ECO:0000256" key="5">
    <source>
        <dbReference type="ARBA" id="ARBA00022792"/>
    </source>
</evidence>
<evidence type="ECO:0000256" key="9">
    <source>
        <dbReference type="ARBA" id="ARBA00023128"/>
    </source>
</evidence>
<keyword evidence="8" id="KW-1133">Transmembrane helix</keyword>
<keyword evidence="6" id="KW-0378">Hydrolase</keyword>
<evidence type="ECO:0000256" key="6">
    <source>
        <dbReference type="ARBA" id="ARBA00022801"/>
    </source>
</evidence>
<reference evidence="16 17" key="1">
    <citation type="submission" date="2016-03" db="EMBL/GenBank/DDBJ databases">
        <authorList>
            <person name="Ploux O."/>
        </authorList>
    </citation>
    <scope>NUCLEOTIDE SEQUENCE [LARGE SCALE GENOMIC DNA]</scope>
    <source>
        <strain evidence="16 17">URUG2</strain>
    </source>
</reference>
<dbReference type="EMBL" id="FJUY01000003">
    <property type="protein sequence ID" value="CZT16876.1"/>
    <property type="molecule type" value="Genomic_DNA"/>
</dbReference>
<accession>A0A2D3V023</accession>
<keyword evidence="5" id="KW-0999">Mitochondrion inner membrane</keyword>
<evidence type="ECO:0000256" key="12">
    <source>
        <dbReference type="RuleBase" id="RU003651"/>
    </source>
</evidence>
<dbReference type="AlphaFoldDB" id="A0A2D3V023"/>
<evidence type="ECO:0000256" key="7">
    <source>
        <dbReference type="ARBA" id="ARBA00022840"/>
    </source>
</evidence>
<dbReference type="Proteomes" id="UP000225277">
    <property type="component" value="Unassembled WGS sequence"/>
</dbReference>
<comment type="subcellular location">
    <subcellularLocation>
        <location evidence="1">Mitochondrion inner membrane</location>
        <topology evidence="1">Single-pass membrane protein</topology>
    </subcellularLocation>
</comment>
<keyword evidence="4 12" id="KW-0547">Nucleotide-binding</keyword>
<proteinExistence type="inferred from homology"/>
<dbReference type="InterPro" id="IPR057495">
    <property type="entry name" value="AAA_lid_BCS1"/>
</dbReference>
<evidence type="ECO:0000256" key="1">
    <source>
        <dbReference type="ARBA" id="ARBA00004434"/>
    </source>
</evidence>
<dbReference type="PANTHER" id="PTHR23070">
    <property type="entry name" value="BCS1 AAA-TYPE ATPASE"/>
    <property type="match status" value="1"/>
</dbReference>
<comment type="similarity">
    <text evidence="2">Belongs to the AAA ATPase family. BCS1 subfamily.</text>
</comment>
<dbReference type="GeneID" id="35597924"/>
<evidence type="ECO:0000256" key="2">
    <source>
        <dbReference type="ARBA" id="ARBA00007448"/>
    </source>
</evidence>
<dbReference type="InterPro" id="IPR027417">
    <property type="entry name" value="P-loop_NTPase"/>
</dbReference>
<gene>
    <name evidence="16" type="ORF">RCC_02711</name>
</gene>
<evidence type="ECO:0000313" key="16">
    <source>
        <dbReference type="EMBL" id="CZT16876.1"/>
    </source>
</evidence>
<evidence type="ECO:0000256" key="13">
    <source>
        <dbReference type="SAM" id="MobiDB-lite"/>
    </source>
</evidence>
<dbReference type="Gene3D" id="3.40.50.300">
    <property type="entry name" value="P-loop containing nucleotide triphosphate hydrolases"/>
    <property type="match status" value="1"/>
</dbReference>
<feature type="region of interest" description="Disordered" evidence="13">
    <location>
        <begin position="330"/>
        <end position="350"/>
    </location>
</feature>
<dbReference type="RefSeq" id="XP_023623769.1">
    <property type="nucleotide sequence ID" value="XM_023768001.1"/>
</dbReference>
<feature type="region of interest" description="Disordered" evidence="13">
    <location>
        <begin position="431"/>
        <end position="456"/>
    </location>
</feature>
<dbReference type="PROSITE" id="PS00674">
    <property type="entry name" value="AAA"/>
    <property type="match status" value="1"/>
</dbReference>
<keyword evidence="9" id="KW-0496">Mitochondrion</keyword>
<dbReference type="GO" id="GO:0005524">
    <property type="term" value="F:ATP binding"/>
    <property type="evidence" value="ECO:0007669"/>
    <property type="project" value="UniProtKB-KW"/>
</dbReference>
<dbReference type="InterPro" id="IPR014851">
    <property type="entry name" value="BCS1_N"/>
</dbReference>
<organism evidence="16 17">
    <name type="scientific">Ramularia collo-cygni</name>
    <dbReference type="NCBI Taxonomy" id="112498"/>
    <lineage>
        <taxon>Eukaryota</taxon>
        <taxon>Fungi</taxon>
        <taxon>Dikarya</taxon>
        <taxon>Ascomycota</taxon>
        <taxon>Pezizomycotina</taxon>
        <taxon>Dothideomycetes</taxon>
        <taxon>Dothideomycetidae</taxon>
        <taxon>Mycosphaerellales</taxon>
        <taxon>Mycosphaerellaceae</taxon>
        <taxon>Ramularia</taxon>
    </lineage>
</organism>
<dbReference type="InterPro" id="IPR003959">
    <property type="entry name" value="ATPase_AAA_core"/>
</dbReference>
<dbReference type="Pfam" id="PF25426">
    <property type="entry name" value="AAA_lid_BCS1"/>
    <property type="match status" value="1"/>
</dbReference>
<evidence type="ECO:0000256" key="8">
    <source>
        <dbReference type="ARBA" id="ARBA00022989"/>
    </source>
</evidence>
<dbReference type="InterPro" id="IPR050747">
    <property type="entry name" value="Mitochondrial_chaperone_BCS1"/>
</dbReference>
<keyword evidence="3" id="KW-0812">Transmembrane</keyword>
<evidence type="ECO:0000313" key="17">
    <source>
        <dbReference type="Proteomes" id="UP000225277"/>
    </source>
</evidence>
<dbReference type="Pfam" id="PF00004">
    <property type="entry name" value="AAA"/>
    <property type="match status" value="1"/>
</dbReference>
<feature type="domain" description="AAA+ ATPase" evidence="14">
    <location>
        <begin position="263"/>
        <end position="403"/>
    </location>
</feature>
<dbReference type="GO" id="GO:0005743">
    <property type="term" value="C:mitochondrial inner membrane"/>
    <property type="evidence" value="ECO:0007669"/>
    <property type="project" value="UniProtKB-SubCell"/>
</dbReference>
<feature type="domain" description="BCS1 N-terminal" evidence="15">
    <location>
        <begin position="48"/>
        <end position="230"/>
    </location>
</feature>
<dbReference type="GO" id="GO:0016887">
    <property type="term" value="F:ATP hydrolysis activity"/>
    <property type="evidence" value="ECO:0007669"/>
    <property type="project" value="InterPro"/>
</dbReference>
<dbReference type="STRING" id="112498.A0A2D3V023"/>
<evidence type="ECO:0000256" key="11">
    <source>
        <dbReference type="ARBA" id="ARBA00048778"/>
    </source>
</evidence>
<dbReference type="InterPro" id="IPR003960">
    <property type="entry name" value="ATPase_AAA_CS"/>
</dbReference>
<comment type="catalytic activity">
    <reaction evidence="11">
        <text>ATP + H2O = ADP + phosphate + H(+)</text>
        <dbReference type="Rhea" id="RHEA:13065"/>
        <dbReference type="ChEBI" id="CHEBI:15377"/>
        <dbReference type="ChEBI" id="CHEBI:15378"/>
        <dbReference type="ChEBI" id="CHEBI:30616"/>
        <dbReference type="ChEBI" id="CHEBI:43474"/>
        <dbReference type="ChEBI" id="CHEBI:456216"/>
    </reaction>
    <physiologicalReaction direction="left-to-right" evidence="11">
        <dbReference type="Rhea" id="RHEA:13066"/>
    </physiologicalReaction>
</comment>
<evidence type="ECO:0000256" key="3">
    <source>
        <dbReference type="ARBA" id="ARBA00022692"/>
    </source>
</evidence>
<evidence type="ECO:0000256" key="10">
    <source>
        <dbReference type="ARBA" id="ARBA00023136"/>
    </source>
</evidence>
<evidence type="ECO:0000259" key="14">
    <source>
        <dbReference type="SMART" id="SM00382"/>
    </source>
</evidence>
<evidence type="ECO:0000256" key="4">
    <source>
        <dbReference type="ARBA" id="ARBA00022741"/>
    </source>
</evidence>
<sequence length="516" mass="57315">MSFFHAGGATIPHNNFPHSTDFGLLKSSLKSLLNLDFTKLGSLIALASIIPPAWNYLLQTWHSTGSWIRHFFISSITIPAGDPCNRNVTLWLLENILHPQTMRFFTARTPLSSRDIDPGASLKKSTRPIQYIPHWKSTWFFHASHLFIIQHAAQNLPANLSDATYDGIGGEDLTIHCLGLSVLPIQNLLETARHFSDAKSQFYVIIYSRDRWGMSWKPTSRRPLRALSTVHFDAGLKKRLMDDLRNYLDERTRVLYQSRCMPYRRGYLLEGPPGTGKSSLTAAIAGEFGLDLYELKVSTIGGDGELEGAMREVPPRGIVLLEDVDCVWSRDAPSHSSPRSSEDTGNSNGGGSVTLSGLLNVLDGVGSQEGRVVIMTTNHLELLDPALIRPGRIDFVVHLGYISKSCAREMFLRMFKPELVSWARLTSTSTSMMEGDDEKNGVEGNGGNGGNGGRDELEDFIDGEQIRILARQFSERIPEGVFTPCQLQGYFQLHLASAREAVAGIGEWVDRERGKI</sequence>
<protein>
    <submittedName>
        <fullName evidence="16">Related to BCS1-mitochondrial protein of the AAA family of ATPases</fullName>
    </submittedName>
</protein>
<dbReference type="SMART" id="SM01024">
    <property type="entry name" value="BCS1_N"/>
    <property type="match status" value="1"/>
</dbReference>
<name>A0A2D3V023_9PEZI</name>